<proteinExistence type="predicted"/>
<dbReference type="RefSeq" id="WP_246492570.1">
    <property type="nucleotide sequence ID" value="NZ_JACHMH010000001.1"/>
</dbReference>
<dbReference type="PROSITE" id="PS50075">
    <property type="entry name" value="CARRIER"/>
    <property type="match status" value="4"/>
</dbReference>
<evidence type="ECO:0000256" key="13">
    <source>
        <dbReference type="ARBA" id="ARBA00066981"/>
    </source>
</evidence>
<feature type="region of interest" description="C-terminal hotdog fold" evidence="14">
    <location>
        <begin position="5699"/>
        <end position="5833"/>
    </location>
</feature>
<dbReference type="Gene3D" id="1.10.1200.10">
    <property type="entry name" value="ACP-like"/>
    <property type="match status" value="4"/>
</dbReference>
<dbReference type="SUPFAM" id="SSF51735">
    <property type="entry name" value="NAD(P)-binding Rossmann-fold domains"/>
    <property type="match status" value="8"/>
</dbReference>
<dbReference type="Pfam" id="PF00550">
    <property type="entry name" value="PP-binding"/>
    <property type="match status" value="4"/>
</dbReference>
<dbReference type="PROSITE" id="PS00606">
    <property type="entry name" value="KS3_1"/>
    <property type="match status" value="3"/>
</dbReference>
<dbReference type="InterPro" id="IPR014031">
    <property type="entry name" value="Ketoacyl_synth_C"/>
</dbReference>
<evidence type="ECO:0000256" key="14">
    <source>
        <dbReference type="PROSITE-ProRule" id="PRU01363"/>
    </source>
</evidence>
<dbReference type="NCBIfam" id="NF045894">
    <property type="entry name" value="PKS_plus_SDR"/>
    <property type="match status" value="1"/>
</dbReference>
<feature type="region of interest" description="N-terminal hotdog fold" evidence="14">
    <location>
        <begin position="3857"/>
        <end position="3979"/>
    </location>
</feature>
<keyword evidence="5" id="KW-0677">Repeat</keyword>
<dbReference type="Proteomes" id="UP000533598">
    <property type="component" value="Unassembled WGS sequence"/>
</dbReference>
<keyword evidence="6" id="KW-0045">Antibiotic biosynthesis</keyword>
<dbReference type="GO" id="GO:0033068">
    <property type="term" value="P:macrolide biosynthetic process"/>
    <property type="evidence" value="ECO:0007669"/>
    <property type="project" value="UniProtKB-ARBA"/>
</dbReference>
<dbReference type="SUPFAM" id="SSF52151">
    <property type="entry name" value="FabD/lysophospholipase-like"/>
    <property type="match status" value="4"/>
</dbReference>
<dbReference type="PROSITE" id="PS52019">
    <property type="entry name" value="PKS_MFAS_DH"/>
    <property type="match status" value="2"/>
</dbReference>
<dbReference type="SMART" id="SM00826">
    <property type="entry name" value="PKS_DH"/>
    <property type="match status" value="2"/>
</dbReference>
<dbReference type="GO" id="GO:0004312">
    <property type="term" value="F:fatty acid synthase activity"/>
    <property type="evidence" value="ECO:0007669"/>
    <property type="project" value="TreeGrafter"/>
</dbReference>
<dbReference type="InterPro" id="IPR049552">
    <property type="entry name" value="PKS_DH_N"/>
</dbReference>
<dbReference type="Gene3D" id="3.40.366.10">
    <property type="entry name" value="Malonyl-Coenzyme A Acyl Carrier Protein, domain 2"/>
    <property type="match status" value="4"/>
</dbReference>
<feature type="domain" description="Carrier" evidence="15">
    <location>
        <begin position="2894"/>
        <end position="2969"/>
    </location>
</feature>
<evidence type="ECO:0000256" key="3">
    <source>
        <dbReference type="ARBA" id="ARBA00022553"/>
    </source>
</evidence>
<feature type="domain" description="Ketosynthase family 3 (KS3)" evidence="16">
    <location>
        <begin position="4676"/>
        <end position="5100"/>
    </location>
</feature>
<dbReference type="InterPro" id="IPR020807">
    <property type="entry name" value="PKS_DH"/>
</dbReference>
<keyword evidence="2" id="KW-0596">Phosphopantetheine</keyword>
<evidence type="ECO:0000256" key="2">
    <source>
        <dbReference type="ARBA" id="ARBA00022450"/>
    </source>
</evidence>
<feature type="domain" description="Ketosynthase family 3 (KS3)" evidence="16">
    <location>
        <begin position="1515"/>
        <end position="1939"/>
    </location>
</feature>
<name>A0A7W7FVA1_9PSEU</name>
<dbReference type="InterPro" id="IPR015083">
    <property type="entry name" value="NorB/c/GfsB-D-like_docking"/>
</dbReference>
<dbReference type="InterPro" id="IPR055123">
    <property type="entry name" value="SpnB-like_Rossmann"/>
</dbReference>
<evidence type="ECO:0000259" key="17">
    <source>
        <dbReference type="PROSITE" id="PS52019"/>
    </source>
</evidence>
<comment type="subunit">
    <text evidence="12">Homodimer. Erythronolide synthase is composed of EryAI, EryAII and EryAIII multimodular (2 modules) polypeptides each coding for a functional synthase subunit which participates in 2 of the six FAS-like elongation steps required for formation of the polyketide. Module 1, 2, 3, 4, 5, and 6 participating in biosynthesis steps 1, 2, 3, 4, 5, and 6, respectively.</text>
</comment>
<dbReference type="CDD" id="cd00833">
    <property type="entry name" value="PKS"/>
    <property type="match status" value="4"/>
</dbReference>
<dbReference type="InterPro" id="IPR036736">
    <property type="entry name" value="ACP-like_sf"/>
</dbReference>
<feature type="domain" description="Carrier" evidence="15">
    <location>
        <begin position="4584"/>
        <end position="4659"/>
    </location>
</feature>
<dbReference type="SUPFAM" id="SSF53901">
    <property type="entry name" value="Thiolase-like"/>
    <property type="match status" value="4"/>
</dbReference>
<feature type="region of interest" description="C-terminal hotdog fold" evidence="14">
    <location>
        <begin position="3991"/>
        <end position="4128"/>
    </location>
</feature>
<dbReference type="PANTHER" id="PTHR43775:SF51">
    <property type="entry name" value="INACTIVE PHENOLPHTHIOCEROL SYNTHESIS POLYKETIDE SYNTHASE TYPE I PKS1-RELATED"/>
    <property type="match status" value="1"/>
</dbReference>
<keyword evidence="19" id="KW-1185">Reference proteome</keyword>
<evidence type="ECO:0000256" key="10">
    <source>
        <dbReference type="ARBA" id="ARBA00060158"/>
    </source>
</evidence>
<dbReference type="InterPro" id="IPR032821">
    <property type="entry name" value="PKS_assoc"/>
</dbReference>
<dbReference type="GO" id="GO:0004315">
    <property type="term" value="F:3-oxoacyl-[acyl-carrier-protein] synthase activity"/>
    <property type="evidence" value="ECO:0007669"/>
    <property type="project" value="InterPro"/>
</dbReference>
<evidence type="ECO:0000313" key="18">
    <source>
        <dbReference type="EMBL" id="MBB4678293.1"/>
    </source>
</evidence>
<sequence length="6441" mass="676225">MSNEEKLRDYLKRVTTDLRDTSARLRELTDKASEPIAIVGMACRYPGGISSPEDLWRLVAEGRDAIAGFPADRGWDTEGLYHPDPDHSGTSYVREGGFLSGVADFDPAFFGISPREALAMDPQQRLLLETTWETFERAGIDPASLRGSATGAFIGCSTQDYIHGMKHIPPEVEGHLMTGNAAAVVSGRLAYTFGLEGPAVTVDTTCSSSLVALHLAVQALRTGECDLALAGGVMVMSTASVFVAFSRQRGLAPDARCKTFAGSADGTSLAEGIGVLLVERLSDAVRNGHPVLAVVRGSAVNQDGASNGLTAPNGPSQQRVIRAALANAGLAAAEVDAVEAHGTGTPLGDPIEAQALIAAYGQGRMDPLRLGSIKSNLGHTQAAAGVAGVIKMVMALRHNRLPRTLHVDEPTPHVDWTAGAVELLTEPMDWPDTGRPHRAGVSSFGISGTNAHVIIEQAPAADEPERTELPVVPWVLAARTGEALRAQAHRLAAHLESATGFGPAEIGRALATGRAGFEHRAVLTGRSREELLAALRALAANTQAPGLVQGTTTRGGTAFAFTGQGAQRLGMGRELHETFPVFAAAFAQVCTELDFDLVLEIWGDEERLNRTEFAQPALFAIEVALYRLLESWGLRPDAVVGHSVGEIAAAHVAGVFSLEDACRLVTARGRLMQALPTGGVMVSVRAPLAEVEPLLTDLVSVAAVNGPESVVISGAGAEVSAIVEILVERGVKTKQLRVSHAFHSPLMDPMLAEFRSVVEGLSFASPEIPFVSTVEGDPATPEYWVRQVRETVRFADAVTTLAGQGVSRFLEVGPDAVLAGMIQDCLPEAVVAPLVRANRSEQVTLTAALGTLTVAGHAPDWRLFFPPARPVPLPTYPFQRERFWVDGAEAVAEAVAGLELESDFWDAVERADMSALSAVLGADGAGQESLDAVLPMLSAWRRRRRDESQVDRWRYRIDWRPMPVGDGLLTGNWLLVTAGEPHGLDTALTAAGATVHCLDVSDVDDRVTLTARLADHPDLTGVLSTLALDHTPRTTLDTLALIQALGDAELDAPLWLLTRAAAETPAQAQLWGLGRVLGLEHPQRWGGLVDLPEQLDQVTTDRLCAVLAAPGHEDQLRLRAEGVYVRRLVSAPTGGAPAGRNWRPRGTVLVTGGTGGLGAELTRWLAANGAAHLVLTSRSGVNAPGAAELLAEVQALGVRATVAACDVTDRTALAALVEDLAAAGDPVRAVLHAAGVVATGTLAESTPAEFADIIAAKVTGTANLDAVLGDTELDAFVLFSSTAGVWGGGGHAAYAAANAHLDAFAAQRRSRGQTATAIAWGAWAESGKAADTEVTGYLARRGVRGMPPELALRALQQALDHDDTFVLVADMDWPRFAAGFTSARPRPLLDALPELAAAEPAAPLTGSAFARELAALEETAQRQRVLALVREHTAAVLGYAEAARIEPGRNFADLGFDSLAAVDLRNRLRAATGHEVPTTVVYDHPTAEELARHLHEQLLGQSTDLLPAALSTVDDDPIVIVGMACRYPGNVHSPAELWELLRAGRHATGPLPTDRGWDTPGLYDADPGEGATRITDGAFLYDAADFDAGFFGISPREALAMDPQQRLLLETSWEALEDAGIDPAAIRGSQAGVFVGTNGQDYTSLFMAAGSGGLEGYLSTGNAASILSGRIAYTLGLSGPAVTVDTACSSSLVALHLAADALRRGECALALAGGVAVMSTPVAFTEFSKQGALAPDGRCKAFAAAANGTGWGEGVGLLLLERLSDARRNGRQILAIVKGSAVNQDGASNGLTAPSGTAQQRVIRQALATAGLRPSEVDAVEAHGTGTALGDPIEATALLATYGQDRERPLWLGSVKSNLGHTQAAAGVAGVIKMIMAMRHGVLPRTLHVDQPTPHVDWTAGAVELLTADQDWPRNGHPRRAGISSFGVSGTNAHVVIEQPEEVAAEPAPGPELSAWPLSARNRTALTAQANRLAAWLTEHPEATPADVAHSLVTTRSTHEHRAVITGADRAELLAGLTALGRGETAPNLATGAATPHAGPVFVFPGQGAQWAGMALDLLDTEPAFAERLTEAATALSEHLDFAVLDVLRGHPDAPLLERVDVVQPVLFAVMVALAELWRAKGVVPAAVIGHSQGEIAAACVAGALSLADAARVVGLRSRELRALAGQGGMLSVMLPEQQVRELLDRWTDQLAVAAVNGPATVVVSGTNEALLELETELSRLGVPRWRIPGVDFIAHSAHVEGLAEAIRAAVRPVRPQAASIPFYSTVDGRFLDGTELDGEYWYRNLRHTVRFAESVRGLLDAGHRIFVEVSAHPVLTPGIEETAHEHGAEVVVAGSLRREESGPRRMALSLAEVHVNGVAVDWRTSGARLTLPTYAFQRNRYWVDMSGAAIRAGQRQQLSTVDAMRYRVGWTRLPDPAPAPLTGRWLLLTTAADTRYATALRSRGAEVVEHLVDPVNPDFTAVLAQNPDCTGILSLLATAEQPHPDHPAVPAGLAATLALLQAMATQQSSSKLWCATHGAVAVSAPKEAHSPEQAMIWGLGRTAALEYPASWGGLIDLPADPDERTLDRLCTVLAGQSEDQIALRPSGFHGRRMRRAPLGAAAPIRHWRPRGTVLVTGATGALGPLLARWLVEQGAQHLVLVSRGGEDTPGAAELRAELTESGADVHMAACDITQREQVADLLTGLRAQGHTVRSVVHAAALIGLAPIEGTDLSEVAEVLAAKVLGARHLDELLDPAELDAVVLFSSLAGLWGSSDHAAYGAANAYLDALAQRQRARGIPSMSVAWGVWHAANPRRGATAETAVQAGERLRRQGLPSFDPQLGFQGLRAALDHDDAALAICEIDWDRFLPVFTLNRPSHLFTEVPDAQQVEGDTAGASELATRIIALPEAEQESELLDLVRARAAAVLGHAGADAVEEDRAFRDLGFDSLSAVDLRNELKTVTGLRLPATLAFDYPTPRELAAYLRAELLGAAATPVAALTVTAANDEPIAILGMSCRLPGGVASPEDLWALLTTDGDAIAPFPTDRGWDLDALYDPDPDNLGTCYAREGGFVRGVDGFDPTFFGISPREALGMDPQQRLLLETSWEAFERAGIDPATLRGSHTGVFIGAGFQGYGALGDGLTGGAASVASGRLAYTFGLEGPTLTVDTACSSSLVALHLACQALRAGECTTALAGGVTVLSTPLGLIDFSRQRGLAQDGRCKAFSAAADGIGMAEGVGMLMLARLSDAERLGYPVLAVVRGSAVNQDGASNGLTAPNGPSQQRVIRQALANSGLRPSDVDVVEAHGTGTSLGDPIEAQALLATYGQDREVPLLLGSVKSNLGHTQAASGVAGVIKMVLALRHNHLPRTLHVDEPSPHVDWTAGKVDLLTEPTDWPEAGAPRRAGVSSFGISGTNAHVIIEAAPAQTPVAEERTEPAVLVWPLSGRTGNALRDQASQLLSTVDVDPADLAYSLVTTRTTLEHRAVLTGAGTADLRAALAALAEGRPAAGLATGIAARGRLAMLFSGQGAQRLGMGRELHAAFPVFTAAFDEVCAGLDPALPEVLREDPDRLDHTEFAQPALFAIEVALFRLAESFGLTPAYLLGHSIGELAAAHVAGVFDLADACRLVTARARLMQALPAGGAMISVRATEEEVRPLLTDQVGLAAVNGPDSVVLSGAADAVSEIAAVFAGQGRKTSRLRVSHAFHSHLLDPMLAEFRAVAESVRYQAPRIPVVSTVYGRPATPAELGSAEHWVRNVRDTVRFADGIDWLAGEKVNRLLELGPDGVLTAMARQSLPADTPAFAALRKDRTEPSAFAEALAGLSAHGLPVDWRPLVTGLGAHRIDLPTYPFQRERFWPDTPAQRPGDLAAAGQQATDHPLLAAAVELPAAGGVVLTGRLSTRTCPWLADHVIGGAILFPGTGFVELATRAGDQAGVPVLEELTLPVPLVLPADGSVQIQVAVAAPDATGLHPVTVHARPDEQTPWTLHATGLLSDQTRQGVFDHPQWPPADAEPVDLTEYYPVCERAGLAYGPMFQGLKTAWRRGDEVFAEVSLPEQADAEAARYGLHPALLDAALQSAGVLAESLDQVSLPFAWTGYRLHAGGAALLRVHARSTGEGSVTLTVADHTGAPVATLESLVSRPMTTAAPQAAAHHDSLFRLDWTGLPDLGQTDPGSVAWLDSGTADLSELRATGAAPDLVLLSCPIPDGDGPTRLRTATHQVLATLQNWLADEHFANTHLAVLTRHAAPPAADPAAAAVAGLVRSAQSENPGRITLVDLTADPTDTLPAVVTAAIAAGEPEIAVHDNEIRAPRLARMPRVEEHGGWSAEGTTLITGGTGQLGAAVARHLVTVHGVRRLLLTSRRGPDAPGAAALQAELAEFGAHAWVVACDAGNRLALAALLDRIPAEHPLTAVVHTAGVLDDGVLGSLTPERLDTVLHAKAEAAWHLHELTSDLDLSAFVLFSSTAATIGGPGQANYAAANAYLDALARHRHGLGLPAQSLAWGMWAGDGMAGRLSEADRNRIARGGGAALAVEEGLALLDTARALPDAVLLPMRVAAPANQVAVPALLRGLVPRSRRSAAARNQAGAGELRDRLAGLEESARLEALLALTREQVAAVLGYRGAAEVDAGKSFADLGFDSLTAVELRNSLTAASGLRLPATLVFDYPTATALAGYLHGELFGADHVVTTAPRARVGEDPIVIVGMACRYPGGISTPEDLWHLVDRDGDAISGFPDNRGWDLELLYDPDSDRNGSYVREGGFLHQAADFDPAFFGISPREAIAMDPQQRLLLETAWETVERAGIDPGTLRGSRTGVFAGLMYHDYGSRVMHAIPEDLLGFLGNGNSGSILSGRLAYTLGLEGPAVTVDTACSSSLVALHLAVQALRSGECDLALAGGVTVMSLPGPFVEFSLQGGLARNGRCKSFAAAADGTGWSEGVGLLLVERLSDARRNGHQVLAVVRGSAVNQDGASNGLTAPNGPSQQRVIRQALATAGLRPSDVDAVEAHGTGTTLGDPIEAQALLATYGQDRDIPLWLGSIKSNMGHTQAAAGVAGIIKMVQAMRHGTLPRTLHVDEPSPHIDWSAGDVRLLTEPIAWPETGRPRRSAVSSFGISGTNAHVILELPDTPAPRPSAPSTLPVPWLLSGRTEAALRDQAARLRTFADGESNPADIGFSLATGRTRFTHRAAVIGADRTELLTRLDALARGEFAADLPVGTARTTGKTVFVFPGQGAQWTGMATALLAEEPVFAARMAECAAALSSFVDWKLLEVLTDEQALARVDVVQPALWAVMVSLAELWRAHGVEPAAVIGHSQGEIAAACVSGALSLVDGARVVALRSKAIRALAGHGGMVSVHLPVEQVTERIARWGGALSVAAVNGPATVVVSGEVGALDELLADCARDQVRARRIAVDYASHSAQVERIETELLELLAPISPRTASIPFRSTVDGDWLDGVELDAAYWYRNLRTTVGFAEATQALAEAGHEVFVEISPHPVLTMAVQEILDATSAEAVVTGSLRRDDGGRSRFLTALAELHVRGVQVDWRPVFPGANRVDLPTYAFQHQRYWLEAATGWTGDLTSVGQQNTGHPLLGAAVALPGSGGIVFTGRLSLTSHPWLTDHRVGGLAIFPGTGFLELALHAGGHVGCDRIEELTLAAPLVLPERGGVLVQLALGAAEDNGRRVLTVHSRPDQPEAEEDWTSHAHGALTPAGNAGVALTEWPPAEAEPVDVDGFYDSLNGGIEYGPAFQGLHTVWRHDGELYAEVTLPGDAEADRFALHPALFDAVLHTVGLSELIESGAALPFSWTGVTLHAVGAAALRARVRITGTDTLSLTLADPEGNPVATADSLLVRAIPAADRTVGRHHDNLFGLAWTPLPAAAHPAPAHVWLPADAEPDLNALAEAAPALVFLPCPPVTGDLPAAARAATGRVLAAVQAWCADERLTASRLVVLTEGAVSVAGEEVADLAGAAIWGLVRSAQSENPDRIILLDSPEPDRRTLPALLNPEEPQQAVRAGVLTVPRLTRVPRAETEPVWPTEGTVLITGGTGALGAEVARHLTANHGVRDLLLLSRRGPDAPGAAGLRAELTDLGARVTIRACDTADRTALAAALHGVELTAVVHTAGVLDDGVLGSLTPERLDRVFAPKVDAAWHLHELTREANLSAFVLFSSVAGLLGAAGQGNYAAANTFLDALAGHRRALGLPAVSLAWGLWAKDTGLTETLSDTDRSRIRRDGTVALSTVEGMALLDTGTALGHALLVPMRVDPRAQAARGPVPPLLRGLVPARRRTAATGGPAEIAGLREKLAGLEEKAQQEMLLTLVRSLAAGVLGHASGSAIEATQKFQEVGFDSLTALELRNGLTAGTGLRLPATLVFDYPTPVALAGYLREQLVPAARTANELLLDGLDQLDTALDGADEQLLGTVRARLQALLARTTPAAGRDLAGEMAAASAEDVLSFIDREFGQSTGESR</sequence>
<dbReference type="SMART" id="SM00823">
    <property type="entry name" value="PKS_PP"/>
    <property type="match status" value="4"/>
</dbReference>
<evidence type="ECO:0000256" key="12">
    <source>
        <dbReference type="ARBA" id="ARBA00063272"/>
    </source>
</evidence>
<feature type="active site" description="Proton acceptor; for dehydratase activity" evidence="14">
    <location>
        <position position="5595"/>
    </location>
</feature>
<keyword evidence="4 18" id="KW-0808">Transferase</keyword>
<keyword evidence="7" id="KW-0511">Multifunctional enzyme</keyword>
<feature type="domain" description="Carrier" evidence="15">
    <location>
        <begin position="6286"/>
        <end position="6361"/>
    </location>
</feature>
<dbReference type="EMBL" id="JACHMH010000001">
    <property type="protein sequence ID" value="MBB4678293.1"/>
    <property type="molecule type" value="Genomic_DNA"/>
</dbReference>
<dbReference type="InterPro" id="IPR016035">
    <property type="entry name" value="Acyl_Trfase/lysoPLipase"/>
</dbReference>
<evidence type="ECO:0000313" key="19">
    <source>
        <dbReference type="Proteomes" id="UP000533598"/>
    </source>
</evidence>
<keyword evidence="8" id="KW-0012">Acyltransferase</keyword>
<feature type="active site" description="Proton donor; for dehydratase activity" evidence="14">
    <location>
        <position position="5757"/>
    </location>
</feature>
<dbReference type="InterPro" id="IPR016036">
    <property type="entry name" value="Malonyl_transacylase_ACP-bd"/>
</dbReference>
<dbReference type="SMART" id="SM00825">
    <property type="entry name" value="PKS_KS"/>
    <property type="match status" value="4"/>
</dbReference>
<dbReference type="GO" id="GO:0047879">
    <property type="term" value="F:erythronolide synthase activity"/>
    <property type="evidence" value="ECO:0007669"/>
    <property type="project" value="UniProtKB-EC"/>
</dbReference>
<organism evidence="18 19">
    <name type="scientific">Crossiella cryophila</name>
    <dbReference type="NCBI Taxonomy" id="43355"/>
    <lineage>
        <taxon>Bacteria</taxon>
        <taxon>Bacillati</taxon>
        <taxon>Actinomycetota</taxon>
        <taxon>Actinomycetes</taxon>
        <taxon>Pseudonocardiales</taxon>
        <taxon>Pseudonocardiaceae</taxon>
        <taxon>Crossiella</taxon>
    </lineage>
</organism>
<dbReference type="SUPFAM" id="SSF47336">
    <property type="entry name" value="ACP-like"/>
    <property type="match status" value="4"/>
</dbReference>
<evidence type="ECO:0000256" key="9">
    <source>
        <dbReference type="ARBA" id="ARBA00052442"/>
    </source>
</evidence>
<dbReference type="SUPFAM" id="SSF101173">
    <property type="entry name" value="Docking domain B of the erythromycin polyketide synthase (DEBS)"/>
    <property type="match status" value="1"/>
</dbReference>
<dbReference type="PROSITE" id="PS52004">
    <property type="entry name" value="KS3_2"/>
    <property type="match status" value="4"/>
</dbReference>
<dbReference type="GO" id="GO:0006633">
    <property type="term" value="P:fatty acid biosynthetic process"/>
    <property type="evidence" value="ECO:0007669"/>
    <property type="project" value="InterPro"/>
</dbReference>
<dbReference type="InterPro" id="IPR014030">
    <property type="entry name" value="Ketoacyl_synth_N"/>
</dbReference>
<feature type="domain" description="Carrier" evidence="15">
    <location>
        <begin position="1423"/>
        <end position="1498"/>
    </location>
</feature>
<evidence type="ECO:0000259" key="16">
    <source>
        <dbReference type="PROSITE" id="PS52004"/>
    </source>
</evidence>
<feature type="domain" description="Ketosynthase family 3 (KS3)" evidence="16">
    <location>
        <begin position="2987"/>
        <end position="3402"/>
    </location>
</feature>
<dbReference type="InterPro" id="IPR014043">
    <property type="entry name" value="Acyl_transferase_dom"/>
</dbReference>
<accession>A0A7W7FVA1</accession>
<protein>
    <recommendedName>
        <fullName evidence="13">6-deoxyerythronolide-B synthase</fullName>
        <ecNumber evidence="13">2.3.1.94</ecNumber>
    </recommendedName>
</protein>
<dbReference type="GO" id="GO:0031177">
    <property type="term" value="F:phosphopantetheine binding"/>
    <property type="evidence" value="ECO:0007669"/>
    <property type="project" value="InterPro"/>
</dbReference>
<feature type="domain" description="PKS/mFAS DH" evidence="17">
    <location>
        <begin position="3857"/>
        <end position="4128"/>
    </location>
</feature>
<dbReference type="SMART" id="SM00822">
    <property type="entry name" value="PKS_KR"/>
    <property type="match status" value="4"/>
</dbReference>
<dbReference type="Pfam" id="PF18369">
    <property type="entry name" value="PKS_DE"/>
    <property type="match status" value="1"/>
</dbReference>
<dbReference type="EC" id="2.3.1.94" evidence="13"/>
<evidence type="ECO:0000256" key="4">
    <source>
        <dbReference type="ARBA" id="ARBA00022679"/>
    </source>
</evidence>
<evidence type="ECO:0000259" key="15">
    <source>
        <dbReference type="PROSITE" id="PS50075"/>
    </source>
</evidence>
<feature type="active site" description="Proton acceptor; for dehydratase activity" evidence="14">
    <location>
        <position position="3889"/>
    </location>
</feature>
<keyword evidence="3" id="KW-0597">Phosphoprotein</keyword>
<comment type="caution">
    <text evidence="18">The sequence shown here is derived from an EMBL/GenBank/DDBJ whole genome shotgun (WGS) entry which is preliminary data.</text>
</comment>
<dbReference type="InterPro" id="IPR050091">
    <property type="entry name" value="PKS_NRPS_Biosynth_Enz"/>
</dbReference>
<feature type="active site" description="Proton donor; for dehydratase activity" evidence="14">
    <location>
        <position position="4052"/>
    </location>
</feature>
<dbReference type="Gene3D" id="3.30.70.3290">
    <property type="match status" value="4"/>
</dbReference>
<dbReference type="Pfam" id="PF02801">
    <property type="entry name" value="Ketoacyl-synt_C"/>
    <property type="match status" value="4"/>
</dbReference>
<dbReference type="InterPro" id="IPR036291">
    <property type="entry name" value="NAD(P)-bd_dom_sf"/>
</dbReference>
<dbReference type="Pfam" id="PF00698">
    <property type="entry name" value="Acyl_transf_1"/>
    <property type="match status" value="4"/>
</dbReference>
<dbReference type="Pfam" id="PF08659">
    <property type="entry name" value="KR"/>
    <property type="match status" value="4"/>
</dbReference>
<dbReference type="Pfam" id="PF21089">
    <property type="entry name" value="PKS_DH_N"/>
    <property type="match status" value="2"/>
</dbReference>
<dbReference type="Gene3D" id="3.40.47.10">
    <property type="match status" value="4"/>
</dbReference>
<evidence type="ECO:0000256" key="6">
    <source>
        <dbReference type="ARBA" id="ARBA00023194"/>
    </source>
</evidence>
<feature type="region of interest" description="N-terminal hotdog fold" evidence="14">
    <location>
        <begin position="5563"/>
        <end position="5688"/>
    </location>
</feature>
<dbReference type="Gene3D" id="3.10.129.110">
    <property type="entry name" value="Polyketide synthase dehydratase"/>
    <property type="match status" value="2"/>
</dbReference>
<dbReference type="FunFam" id="3.40.366.10:FF:000002">
    <property type="entry name" value="Probable polyketide synthase 2"/>
    <property type="match status" value="3"/>
</dbReference>
<dbReference type="CDD" id="cd08956">
    <property type="entry name" value="KR_3_FAS_SDR_x"/>
    <property type="match status" value="2"/>
</dbReference>
<dbReference type="InterPro" id="IPR001227">
    <property type="entry name" value="Ac_transferase_dom_sf"/>
</dbReference>
<dbReference type="InterPro" id="IPR020841">
    <property type="entry name" value="PKS_Beta-ketoAc_synthase_dom"/>
</dbReference>
<comment type="catalytic activity">
    <reaction evidence="9">
        <text>6 (S)-methylmalonyl-CoA + propanoyl-CoA + 6 NADPH + 12 H(+) = 6-deoxyerythronolide B + 6 CO2 + 6 NADP(+) + 7 CoA + H2O</text>
        <dbReference type="Rhea" id="RHEA:23068"/>
        <dbReference type="ChEBI" id="CHEBI:15377"/>
        <dbReference type="ChEBI" id="CHEBI:15378"/>
        <dbReference type="ChEBI" id="CHEBI:16089"/>
        <dbReference type="ChEBI" id="CHEBI:16526"/>
        <dbReference type="ChEBI" id="CHEBI:57287"/>
        <dbReference type="ChEBI" id="CHEBI:57327"/>
        <dbReference type="ChEBI" id="CHEBI:57392"/>
        <dbReference type="ChEBI" id="CHEBI:57783"/>
        <dbReference type="ChEBI" id="CHEBI:58349"/>
        <dbReference type="EC" id="2.3.1.94"/>
    </reaction>
</comment>
<comment type="function">
    <text evidence="10">Involved in the biosynthesis of antibiotic erythromycin via the biosynthesis of its aglycone precursor, 6-deoxyerythronolide B (6-dEB).</text>
</comment>
<evidence type="ECO:0000256" key="7">
    <source>
        <dbReference type="ARBA" id="ARBA00023268"/>
    </source>
</evidence>
<dbReference type="Gene3D" id="3.40.50.720">
    <property type="entry name" value="NAD(P)-binding Rossmann-like Domain"/>
    <property type="match status" value="4"/>
</dbReference>
<dbReference type="InterPro" id="IPR018201">
    <property type="entry name" value="Ketoacyl_synth_AS"/>
</dbReference>
<dbReference type="PROSITE" id="PS00012">
    <property type="entry name" value="PHOSPHOPANTETHEINE"/>
    <property type="match status" value="4"/>
</dbReference>
<dbReference type="FunFam" id="1.10.1200.10:FF:000007">
    <property type="entry name" value="Probable polyketide synthase pks17"/>
    <property type="match status" value="4"/>
</dbReference>
<dbReference type="InterPro" id="IPR049551">
    <property type="entry name" value="PKS_DH_C"/>
</dbReference>
<dbReference type="SMART" id="SM01294">
    <property type="entry name" value="PKS_PP_betabranch"/>
    <property type="match status" value="4"/>
</dbReference>
<dbReference type="InterPro" id="IPR016039">
    <property type="entry name" value="Thiolase-like"/>
</dbReference>
<dbReference type="PANTHER" id="PTHR43775">
    <property type="entry name" value="FATTY ACID SYNTHASE"/>
    <property type="match status" value="1"/>
</dbReference>
<dbReference type="SUPFAM" id="SSF55048">
    <property type="entry name" value="Probable ACP-binding domain of malonyl-CoA ACP transacylase"/>
    <property type="match status" value="4"/>
</dbReference>
<dbReference type="InterPro" id="IPR006162">
    <property type="entry name" value="Ppantetheine_attach_site"/>
</dbReference>
<comment type="pathway">
    <text evidence="11">Antibiotic biosynthesis; erythromycin biosynthesis.</text>
</comment>
<dbReference type="Gene3D" id="6.10.140.1830">
    <property type="match status" value="1"/>
</dbReference>
<dbReference type="InterPro" id="IPR009081">
    <property type="entry name" value="PP-bd_ACP"/>
</dbReference>
<dbReference type="Pfam" id="PF08990">
    <property type="entry name" value="Docking"/>
    <property type="match status" value="1"/>
</dbReference>
<evidence type="ECO:0000256" key="11">
    <source>
        <dbReference type="ARBA" id="ARBA00060622"/>
    </source>
</evidence>
<feature type="domain" description="Ketosynthase family 3 (KS3)" evidence="16">
    <location>
        <begin position="33"/>
        <end position="457"/>
    </location>
</feature>
<evidence type="ECO:0000256" key="8">
    <source>
        <dbReference type="ARBA" id="ARBA00023315"/>
    </source>
</evidence>
<dbReference type="InterPro" id="IPR020806">
    <property type="entry name" value="PKS_PP-bd"/>
</dbReference>
<dbReference type="FunFam" id="3.40.47.10:FF:000019">
    <property type="entry name" value="Polyketide synthase type I"/>
    <property type="match status" value="4"/>
</dbReference>
<dbReference type="InterPro" id="IPR013968">
    <property type="entry name" value="PKS_KR"/>
</dbReference>
<feature type="domain" description="PKS/mFAS DH" evidence="17">
    <location>
        <begin position="5563"/>
        <end position="5833"/>
    </location>
</feature>
<dbReference type="InterPro" id="IPR041618">
    <property type="entry name" value="PKS_DE"/>
</dbReference>
<dbReference type="Pfam" id="PF14765">
    <property type="entry name" value="PS-DH"/>
    <property type="match status" value="2"/>
</dbReference>
<dbReference type="InterPro" id="IPR049900">
    <property type="entry name" value="PKS_mFAS_DH"/>
</dbReference>
<dbReference type="Pfam" id="PF22953">
    <property type="entry name" value="SpnB_Rossmann"/>
    <property type="match status" value="2"/>
</dbReference>
<dbReference type="InterPro" id="IPR057326">
    <property type="entry name" value="KR_dom"/>
</dbReference>
<dbReference type="InterPro" id="IPR042104">
    <property type="entry name" value="PKS_dehydratase_sf"/>
</dbReference>
<evidence type="ECO:0000256" key="5">
    <source>
        <dbReference type="ARBA" id="ARBA00022737"/>
    </source>
</evidence>
<evidence type="ECO:0000256" key="1">
    <source>
        <dbReference type="ARBA" id="ARBA00001957"/>
    </source>
</evidence>
<dbReference type="Pfam" id="PF00109">
    <property type="entry name" value="ketoacyl-synt"/>
    <property type="match status" value="4"/>
</dbReference>
<dbReference type="InterPro" id="IPR036299">
    <property type="entry name" value="Polyketide_synth_docking_sf"/>
</dbReference>
<dbReference type="SMART" id="SM00827">
    <property type="entry name" value="PKS_AT"/>
    <property type="match status" value="4"/>
</dbReference>
<comment type="cofactor">
    <cofactor evidence="1">
        <name>pantetheine 4'-phosphate</name>
        <dbReference type="ChEBI" id="CHEBI:47942"/>
    </cofactor>
</comment>
<gene>
    <name evidence="18" type="ORF">HNR67_004411</name>
</gene>
<reference evidence="18 19" key="1">
    <citation type="submission" date="2020-08" db="EMBL/GenBank/DDBJ databases">
        <title>Sequencing the genomes of 1000 actinobacteria strains.</title>
        <authorList>
            <person name="Klenk H.-P."/>
        </authorList>
    </citation>
    <scope>NUCLEOTIDE SEQUENCE [LARGE SCALE GENOMIC DNA]</scope>
    <source>
        <strain evidence="18 19">DSM 44230</strain>
    </source>
</reference>
<dbReference type="CDD" id="cd08952">
    <property type="entry name" value="KR_1_SDR_x"/>
    <property type="match status" value="2"/>
</dbReference>
<dbReference type="Pfam" id="PF16197">
    <property type="entry name" value="KAsynt_C_assoc"/>
    <property type="match status" value="4"/>
</dbReference>